<proteinExistence type="predicted"/>
<dbReference type="PANTHER" id="PTHR37558">
    <property type="entry name" value="HTH CENPB-TYPE DOMAIN-CONTAINING PROTEIN"/>
    <property type="match status" value="1"/>
</dbReference>
<protein>
    <submittedName>
        <fullName evidence="2">Uncharacterized protein</fullName>
    </submittedName>
</protein>
<evidence type="ECO:0000313" key="3">
    <source>
        <dbReference type="Proteomes" id="UP001249851"/>
    </source>
</evidence>
<reference evidence="2" key="1">
    <citation type="journal article" date="2023" name="G3 (Bethesda)">
        <title>Whole genome assembly and annotation of the endangered Caribbean coral Acropora cervicornis.</title>
        <authorList>
            <person name="Selwyn J.D."/>
            <person name="Vollmer S.V."/>
        </authorList>
    </citation>
    <scope>NUCLEOTIDE SEQUENCE</scope>
    <source>
        <strain evidence="2">K2</strain>
    </source>
</reference>
<organism evidence="2 3">
    <name type="scientific">Acropora cervicornis</name>
    <name type="common">Staghorn coral</name>
    <dbReference type="NCBI Taxonomy" id="6130"/>
    <lineage>
        <taxon>Eukaryota</taxon>
        <taxon>Metazoa</taxon>
        <taxon>Cnidaria</taxon>
        <taxon>Anthozoa</taxon>
        <taxon>Hexacorallia</taxon>
        <taxon>Scleractinia</taxon>
        <taxon>Astrocoeniina</taxon>
        <taxon>Acroporidae</taxon>
        <taxon>Acropora</taxon>
    </lineage>
</organism>
<dbReference type="AlphaFoldDB" id="A0AAD9QB74"/>
<reference evidence="2" key="2">
    <citation type="journal article" date="2023" name="Science">
        <title>Genomic signatures of disease resistance in endangered staghorn corals.</title>
        <authorList>
            <person name="Vollmer S.V."/>
            <person name="Selwyn J.D."/>
            <person name="Despard B.A."/>
            <person name="Roesel C.L."/>
        </authorList>
    </citation>
    <scope>NUCLEOTIDE SEQUENCE</scope>
    <source>
        <strain evidence="2">K2</strain>
    </source>
</reference>
<sequence>MAPFRWPKVENDIALLKEIVARRPSKADEWEDIAEFLSSLFSTDNNPVVLKGRGCRERSELLIKKFKSEESKALNRSGTEEEYDDLKSLLEDITTFVDDMPVVNVVKQKEEQDKVKGVIPMRNRSMFWNDIAQQKAMPFGKYKNLYSATNSQGQEEDEELFSAGCSKKTKRGRTGSSQMLSYLTTKHENNIKVKERKLDLEERKLQLEEKRLALEEIKWNMMMTLHGNTQDDS</sequence>
<dbReference type="PANTHER" id="PTHR37558:SF1">
    <property type="entry name" value="HTH CENPB-TYPE DOMAIN-CONTAINING PROTEIN"/>
    <property type="match status" value="1"/>
</dbReference>
<feature type="coiled-coil region" evidence="1">
    <location>
        <begin position="184"/>
        <end position="218"/>
    </location>
</feature>
<accession>A0AAD9QB74</accession>
<keyword evidence="3" id="KW-1185">Reference proteome</keyword>
<evidence type="ECO:0000313" key="2">
    <source>
        <dbReference type="EMBL" id="KAK2558009.1"/>
    </source>
</evidence>
<dbReference type="Proteomes" id="UP001249851">
    <property type="component" value="Unassembled WGS sequence"/>
</dbReference>
<dbReference type="EMBL" id="JARQWQ010000046">
    <property type="protein sequence ID" value="KAK2558009.1"/>
    <property type="molecule type" value="Genomic_DNA"/>
</dbReference>
<comment type="caution">
    <text evidence="2">The sequence shown here is derived from an EMBL/GenBank/DDBJ whole genome shotgun (WGS) entry which is preliminary data.</text>
</comment>
<keyword evidence="1" id="KW-0175">Coiled coil</keyword>
<name>A0AAD9QB74_ACRCE</name>
<gene>
    <name evidence="2" type="ORF">P5673_019577</name>
</gene>
<evidence type="ECO:0000256" key="1">
    <source>
        <dbReference type="SAM" id="Coils"/>
    </source>
</evidence>